<evidence type="ECO:0000313" key="1">
    <source>
        <dbReference type="EMBL" id="KAJ1201389.1"/>
    </source>
</evidence>
<reference evidence="1" key="1">
    <citation type="journal article" date="2022" name="bioRxiv">
        <title>Sequencing and chromosome-scale assembly of the giantPleurodeles waltlgenome.</title>
        <authorList>
            <person name="Brown T."/>
            <person name="Elewa A."/>
            <person name="Iarovenko S."/>
            <person name="Subramanian E."/>
            <person name="Araus A.J."/>
            <person name="Petzold A."/>
            <person name="Susuki M."/>
            <person name="Suzuki K.-i.T."/>
            <person name="Hayashi T."/>
            <person name="Toyoda A."/>
            <person name="Oliveira C."/>
            <person name="Osipova E."/>
            <person name="Leigh N.D."/>
            <person name="Simon A."/>
            <person name="Yun M.H."/>
        </authorList>
    </citation>
    <scope>NUCLEOTIDE SEQUENCE</scope>
    <source>
        <strain evidence="1">20211129_DDA</strain>
        <tissue evidence="1">Liver</tissue>
    </source>
</reference>
<comment type="caution">
    <text evidence="1">The sequence shown here is derived from an EMBL/GenBank/DDBJ whole genome shotgun (WGS) entry which is preliminary data.</text>
</comment>
<dbReference type="EMBL" id="JANPWB010000003">
    <property type="protein sequence ID" value="KAJ1201389.1"/>
    <property type="molecule type" value="Genomic_DNA"/>
</dbReference>
<sequence length="73" mass="7805">MASETERLTGAPPQDRVATRTGHLNTLLEGIARHCGFPGHSGDRLLVADAMLGLTEPRVVGHGWSSLKMAAVW</sequence>
<accession>A0AAV7VL22</accession>
<evidence type="ECO:0000313" key="2">
    <source>
        <dbReference type="Proteomes" id="UP001066276"/>
    </source>
</evidence>
<protein>
    <submittedName>
        <fullName evidence="1">Uncharacterized protein</fullName>
    </submittedName>
</protein>
<dbReference type="AlphaFoldDB" id="A0AAV7VL22"/>
<proteinExistence type="predicted"/>
<name>A0AAV7VL22_PLEWA</name>
<gene>
    <name evidence="1" type="ORF">NDU88_005200</name>
</gene>
<organism evidence="1 2">
    <name type="scientific">Pleurodeles waltl</name>
    <name type="common">Iberian ribbed newt</name>
    <dbReference type="NCBI Taxonomy" id="8319"/>
    <lineage>
        <taxon>Eukaryota</taxon>
        <taxon>Metazoa</taxon>
        <taxon>Chordata</taxon>
        <taxon>Craniata</taxon>
        <taxon>Vertebrata</taxon>
        <taxon>Euteleostomi</taxon>
        <taxon>Amphibia</taxon>
        <taxon>Batrachia</taxon>
        <taxon>Caudata</taxon>
        <taxon>Salamandroidea</taxon>
        <taxon>Salamandridae</taxon>
        <taxon>Pleurodelinae</taxon>
        <taxon>Pleurodeles</taxon>
    </lineage>
</organism>
<keyword evidence="2" id="KW-1185">Reference proteome</keyword>
<dbReference type="Proteomes" id="UP001066276">
    <property type="component" value="Chromosome 2_1"/>
</dbReference>